<feature type="compositionally biased region" description="Polar residues" evidence="2">
    <location>
        <begin position="1029"/>
        <end position="1041"/>
    </location>
</feature>
<evidence type="ECO:0000259" key="3">
    <source>
        <dbReference type="SMART" id="SM00454"/>
    </source>
</evidence>
<feature type="coiled-coil region" evidence="1">
    <location>
        <begin position="737"/>
        <end position="764"/>
    </location>
</feature>
<dbReference type="VEuPathDB" id="TriTrypDB:TcCL_ESM00517"/>
<reference evidence="4 5" key="1">
    <citation type="journal article" date="2018" name="Microb. Genom.">
        <title>Expanding an expanded genome: long-read sequencing of Trypanosoma cruzi.</title>
        <authorList>
            <person name="Berna L."/>
            <person name="Rodriguez M."/>
            <person name="Chiribao M.L."/>
            <person name="Parodi-Talice A."/>
            <person name="Pita S."/>
            <person name="Rijo G."/>
            <person name="Alvarez-Valin F."/>
            <person name="Robello C."/>
        </authorList>
    </citation>
    <scope>NUCLEOTIDE SEQUENCE [LARGE SCALE GENOMIC DNA]</scope>
    <source>
        <strain evidence="4 5">TCC</strain>
    </source>
</reference>
<feature type="compositionally biased region" description="Basic and acidic residues" evidence="2">
    <location>
        <begin position="497"/>
        <end position="507"/>
    </location>
</feature>
<dbReference type="OMA" id="EQMTNRE"/>
<dbReference type="OrthoDB" id="422827at2759"/>
<dbReference type="SUPFAM" id="SSF47769">
    <property type="entry name" value="SAM/Pointed domain"/>
    <property type="match status" value="1"/>
</dbReference>
<feature type="region of interest" description="Disordered" evidence="2">
    <location>
        <begin position="497"/>
        <end position="534"/>
    </location>
</feature>
<dbReference type="VEuPathDB" id="TriTrypDB:TcCLB.508153.460"/>
<dbReference type="VEuPathDB" id="TriTrypDB:C4B63_23g217"/>
<organism evidence="4 5">
    <name type="scientific">Trypanosoma cruzi</name>
    <dbReference type="NCBI Taxonomy" id="5693"/>
    <lineage>
        <taxon>Eukaryota</taxon>
        <taxon>Discoba</taxon>
        <taxon>Euglenozoa</taxon>
        <taxon>Kinetoplastea</taxon>
        <taxon>Metakinetoplastina</taxon>
        <taxon>Trypanosomatida</taxon>
        <taxon>Trypanosomatidae</taxon>
        <taxon>Trypanosoma</taxon>
        <taxon>Schizotrypanum</taxon>
    </lineage>
</organism>
<dbReference type="Gene3D" id="1.10.150.50">
    <property type="entry name" value="Transcription Factor, Ets-1"/>
    <property type="match status" value="1"/>
</dbReference>
<dbReference type="VEuPathDB" id="TriTrypDB:Tc_MARK_3216"/>
<dbReference type="VEuPathDB" id="TriTrypDB:TcG_00834"/>
<keyword evidence="1" id="KW-0175">Coiled coil</keyword>
<comment type="caution">
    <text evidence="4">The sequence shown here is derived from an EMBL/GenBank/DDBJ whole genome shotgun (WGS) entry which is preliminary data.</text>
</comment>
<proteinExistence type="predicted"/>
<evidence type="ECO:0000256" key="2">
    <source>
        <dbReference type="SAM" id="MobiDB-lite"/>
    </source>
</evidence>
<dbReference type="VEuPathDB" id="TriTrypDB:ECC02_001768"/>
<dbReference type="InterPro" id="IPR013761">
    <property type="entry name" value="SAM/pointed_sf"/>
</dbReference>
<dbReference type="VEuPathDB" id="TriTrypDB:BCY84_15264"/>
<dbReference type="SMART" id="SM00454">
    <property type="entry name" value="SAM"/>
    <property type="match status" value="1"/>
</dbReference>
<accession>A0A2V2XCL7</accession>
<evidence type="ECO:0000313" key="4">
    <source>
        <dbReference type="EMBL" id="PWV18162.1"/>
    </source>
</evidence>
<dbReference type="SMR" id="A0A2V2XCL7"/>
<evidence type="ECO:0000256" key="1">
    <source>
        <dbReference type="SAM" id="Coils"/>
    </source>
</evidence>
<evidence type="ECO:0000313" key="5">
    <source>
        <dbReference type="Proteomes" id="UP000246078"/>
    </source>
</evidence>
<feature type="region of interest" description="Disordered" evidence="2">
    <location>
        <begin position="993"/>
        <end position="1063"/>
    </location>
</feature>
<feature type="region of interest" description="Disordered" evidence="2">
    <location>
        <begin position="1136"/>
        <end position="1218"/>
    </location>
</feature>
<feature type="region of interest" description="Disordered" evidence="2">
    <location>
        <begin position="807"/>
        <end position="841"/>
    </location>
</feature>
<gene>
    <name evidence="4" type="ORF">C3747_14g41</name>
</gene>
<dbReference type="VEuPathDB" id="TriTrypDB:TcCLB.506697.80"/>
<dbReference type="VEuPathDB" id="TriTrypDB:TcBrA4_0130250"/>
<feature type="compositionally biased region" description="Basic and acidic residues" evidence="2">
    <location>
        <begin position="1154"/>
        <end position="1179"/>
    </location>
</feature>
<dbReference type="VEuPathDB" id="TriTrypDB:TCSYLVIO_004428"/>
<dbReference type="VEuPathDB" id="TriTrypDB:TcCL_ESM12667"/>
<feature type="domain" description="SAM" evidence="3">
    <location>
        <begin position="44"/>
        <end position="111"/>
    </location>
</feature>
<dbReference type="VEuPathDB" id="TriTrypDB:TCDM_00291"/>
<protein>
    <submittedName>
        <fullName evidence="4">Present in the outer mitochondrial membrane proteome 24</fullName>
    </submittedName>
</protein>
<dbReference type="VEuPathDB" id="TriTrypDB:TcCLB.510317.7"/>
<feature type="compositionally biased region" description="Acidic residues" evidence="2">
    <location>
        <begin position="508"/>
        <end position="521"/>
    </location>
</feature>
<name>A0A2V2XCL7_TRYCR</name>
<feature type="compositionally biased region" description="Acidic residues" evidence="2">
    <location>
        <begin position="1143"/>
        <end position="1153"/>
    </location>
</feature>
<dbReference type="InterPro" id="IPR001660">
    <property type="entry name" value="SAM"/>
</dbReference>
<dbReference type="EMBL" id="PRFC01000014">
    <property type="protein sequence ID" value="PWV18162.1"/>
    <property type="molecule type" value="Genomic_DNA"/>
</dbReference>
<sequence length="1590" mass="176339">MSRGSFRLIAVSCAAVSVSAAALIFRLVKNRGRREDPSFETVPVSQWTVQQVAQWLRSRGVSEEAVMSFCRNNIDSSVLFLLDEGENIAKLAPKVRDQILIRRGLRELRDQETYESAGAQTLSASETCTREAEEDRVAAFLMKLNAITSMLTSNEYETASPTIQRRQRQECMECSQALLGEVQHFAPGLRVQLIPLVRRVEGLIIPPPTRVTPATAAEPSDLEAQLITLHEMVDGFLRVLDSTDTHVISDPQIALLRERVESQISHVMEVASRLPPQYGEPLRKKCELVLQRIQHGSTAAASGIAVESAQAAPEPQATLLAPMVKRLREVFTSLKSSALVNMEPAGRLARIAEMLKDVRNIQQAAASSGDARAVEVVNQVAGNVVMVLEQMEALTREEMASMRANIIEETDEDQSAQVELPQIFTSLQAIIKVLHSDKLARAPHEVKQQILSRLQKGLRPLRQQIAGLPLNQATASVAEMIERSNELVDSLLDRQEGPHEGLEAKQENEEEEEEGTAPEEAEGSRERPLPSRLIPPVVERQGNVLDEALLELERMFEYINSEEYERMSPKKKSDTARRNLIHLINIENRCAQFDGFDQLRELIDPMKEILRTGMRKKEERPTPGPTPLFLNISAHLQQMNTLMNSDGFQRADLNKKKNAARSIIPQLQKITSTLSLLPPHERAAVERLLAPVNETLKSIVARNENNSENLTDPQLVVAEVEEVLSTLQSEDFRTAPVQQQQNIVRQLLQRVERLKEECAQLGRAANPLLTILHRLTTQLQSFGQAGRYANAAVAAGLGETADVVSNEVDEDNEGNSNDNTDNAEEVGDEMPATNGGGRRGEIVEERRKLFKAVTDITSELRKSNNNNIILSAEEAQPLLGLLEMVDSVGCTTAYERRLRDEFENQIQRASGNGDVTGEAASMNLQKLVRTFSLLKDRLSASPPVLPTEMVSVMTTVEEALSAADEQNVPWRRHPQVVNLIGEVLTAIQQRQAEMREQFSTGEEDALNETAPDPCEDPPQSEEPVGTGANVISQLQGDTGDTPSDALEGLQNSQKAARDSTRFPDANLQAEEEVEGNETRIARLLLEMSEQLRDGSVPDELLDRYSMLLDLVGSSYRDPSLLEAVESIREQIRLQRISNRDTSSEEYDSSEENMENEKVEEGEVYKSEETSSKLREDAGQEKVSGASKESSIREDTLATQSTELEPTTDDQGGEDISKDNMSKSFLSQLSRNCVPGGARNELLLLPRIEKRIFSDEQHFIENTTLSDIQNVSKVILHIEKNNDVKDNPSLRDRVKRVKQAFARQLEAFHGSDQQAIAVHSSLKLCCRDTATSDESIREFFICTSAEAEEFGEMSNNRELVRSLTEGTPAQTTVLSEVVKQWAGRSKAVIFCEGAGSMGGTELSELVLLREVLVNRYGFEVFAVTDSNASKMSGILQEIASLGTKRLFLFCLTQSDPPSSPLTFSFNDGSVLPLRDALQEALDIERVVLVHCQRMKLTILSALNGRGGTFLSVELTEAAGNELRAGRCWLFDNLLTPAVTELLSLDEKPMLCPEDLATYTVTALTSLRVEFGSFTEGEALRMGFFVPCDLVE</sequence>
<dbReference type="VEuPathDB" id="TriTrypDB:C3747_14g41"/>
<dbReference type="Proteomes" id="UP000246078">
    <property type="component" value="Unassembled WGS sequence"/>
</dbReference>